<dbReference type="EMBL" id="GBRH01238289">
    <property type="protein sequence ID" value="JAD59606.1"/>
    <property type="molecule type" value="Transcribed_RNA"/>
</dbReference>
<sequence>MVHLVPISLTEPPRPIWPTSMFPNTSVAYLLSLSDSRHGFKPPFCKSQSLLQIPGLLAS</sequence>
<proteinExistence type="predicted"/>
<evidence type="ECO:0000313" key="1">
    <source>
        <dbReference type="EMBL" id="JAD59606.1"/>
    </source>
</evidence>
<reference evidence="1" key="1">
    <citation type="submission" date="2014-09" db="EMBL/GenBank/DDBJ databases">
        <authorList>
            <person name="Magalhaes I.L.F."/>
            <person name="Oliveira U."/>
            <person name="Santos F.R."/>
            <person name="Vidigal T.H.D.A."/>
            <person name="Brescovit A.D."/>
            <person name="Santos A.J."/>
        </authorList>
    </citation>
    <scope>NUCLEOTIDE SEQUENCE</scope>
    <source>
        <tissue evidence="1">Shoot tissue taken approximately 20 cm above the soil surface</tissue>
    </source>
</reference>
<protein>
    <submittedName>
        <fullName evidence="1">Uncharacterized protein</fullName>
    </submittedName>
</protein>
<name>A0A0A9B8I6_ARUDO</name>
<organism evidence="1">
    <name type="scientific">Arundo donax</name>
    <name type="common">Giant reed</name>
    <name type="synonym">Donax arundinaceus</name>
    <dbReference type="NCBI Taxonomy" id="35708"/>
    <lineage>
        <taxon>Eukaryota</taxon>
        <taxon>Viridiplantae</taxon>
        <taxon>Streptophyta</taxon>
        <taxon>Embryophyta</taxon>
        <taxon>Tracheophyta</taxon>
        <taxon>Spermatophyta</taxon>
        <taxon>Magnoliopsida</taxon>
        <taxon>Liliopsida</taxon>
        <taxon>Poales</taxon>
        <taxon>Poaceae</taxon>
        <taxon>PACMAD clade</taxon>
        <taxon>Arundinoideae</taxon>
        <taxon>Arundineae</taxon>
        <taxon>Arundo</taxon>
    </lineage>
</organism>
<accession>A0A0A9B8I6</accession>
<dbReference type="AlphaFoldDB" id="A0A0A9B8I6"/>
<reference evidence="1" key="2">
    <citation type="journal article" date="2015" name="Data Brief">
        <title>Shoot transcriptome of the giant reed, Arundo donax.</title>
        <authorList>
            <person name="Barrero R.A."/>
            <person name="Guerrero F.D."/>
            <person name="Moolhuijzen P."/>
            <person name="Goolsby J.A."/>
            <person name="Tidwell J."/>
            <person name="Bellgard S.E."/>
            <person name="Bellgard M.I."/>
        </authorList>
    </citation>
    <scope>NUCLEOTIDE SEQUENCE</scope>
    <source>
        <tissue evidence="1">Shoot tissue taken approximately 20 cm above the soil surface</tissue>
    </source>
</reference>